<dbReference type="EMBL" id="BKCJ010002888">
    <property type="protein sequence ID" value="GEU51587.1"/>
    <property type="molecule type" value="Genomic_DNA"/>
</dbReference>
<gene>
    <name evidence="1" type="ORF">Tci_023565</name>
</gene>
<reference evidence="1" key="1">
    <citation type="journal article" date="2019" name="Sci. Rep.">
        <title>Draft genome of Tanacetum cinerariifolium, the natural source of mosquito coil.</title>
        <authorList>
            <person name="Yamashiro T."/>
            <person name="Shiraishi A."/>
            <person name="Satake H."/>
            <person name="Nakayama K."/>
        </authorList>
    </citation>
    <scope>NUCLEOTIDE SEQUENCE</scope>
</reference>
<proteinExistence type="predicted"/>
<organism evidence="1">
    <name type="scientific">Tanacetum cinerariifolium</name>
    <name type="common">Dalmatian daisy</name>
    <name type="synonym">Chrysanthemum cinerariifolium</name>
    <dbReference type="NCBI Taxonomy" id="118510"/>
    <lineage>
        <taxon>Eukaryota</taxon>
        <taxon>Viridiplantae</taxon>
        <taxon>Streptophyta</taxon>
        <taxon>Embryophyta</taxon>
        <taxon>Tracheophyta</taxon>
        <taxon>Spermatophyta</taxon>
        <taxon>Magnoliopsida</taxon>
        <taxon>eudicotyledons</taxon>
        <taxon>Gunneridae</taxon>
        <taxon>Pentapetalae</taxon>
        <taxon>asterids</taxon>
        <taxon>campanulids</taxon>
        <taxon>Asterales</taxon>
        <taxon>Asteraceae</taxon>
        <taxon>Asteroideae</taxon>
        <taxon>Anthemideae</taxon>
        <taxon>Anthemidinae</taxon>
        <taxon>Tanacetum</taxon>
    </lineage>
</organism>
<accession>A0A6L2KSD3</accession>
<evidence type="ECO:0000313" key="1">
    <source>
        <dbReference type="EMBL" id="GEU51587.1"/>
    </source>
</evidence>
<dbReference type="AlphaFoldDB" id="A0A6L2KSD3"/>
<comment type="caution">
    <text evidence="1">The sequence shown here is derived from an EMBL/GenBank/DDBJ whole genome shotgun (WGS) entry which is preliminary data.</text>
</comment>
<name>A0A6L2KSD3_TANCI</name>
<sequence>MAKKDMDLYHSRLTLDDLNDLIIKYKIPHDLHPRLPSEEFVMFELPDHAIGFSRLYANKKSGFFLIDRRAILDAMVWRHPNAAIDDPRPAAGSFNMADSCVCDLVLRDANGNVISIYDFLYLPAWTGAEVQEEPHSDVSPTLQRLLFYCTPPAADEAVIPDPTSGDLVVGTPSFKIVAKAEVIPSFGNQGRSFIAPTAEGSNTRHSRGKGVMVDDAAAPSSDFFPFFAGPYYATYPEGGVAGNYKFTHEKWDAPYRPTFRVLTKEVFKDPAVCKSMVDQFPTPGEMVRVESLSDDQLTMKMSVIHCMMRSYGAALKKQVSRLNNKLTSSNASFAKSKDKGKEMKKNIKSLGKSLDNLHAEVACLYAPLNQATILEAERDEEILRLKTTPPDLLLVAQTDYAFLNKIFEYTTKPLSVILHLEPEKLVCSANVSILRGTCVSPPIAKESTVTPVSESLKLYANVNFTAFTVTSDHNEEMLNAKVDGSNPKITDDTTAVKSGHAFVQGIFVALDDVTELVEVGSGHVPSGPDDVVVTFSAHEKGDGLNSSSTAGEGRVVCQRTLVASSLGQTDSRCVVAHPVDPESCHPP</sequence>
<protein>
    <submittedName>
        <fullName evidence="1">Uncharacterized protein</fullName>
    </submittedName>
</protein>